<feature type="domain" description="EAL" evidence="4">
    <location>
        <begin position="595"/>
        <end position="848"/>
    </location>
</feature>
<dbReference type="InterPro" id="IPR001638">
    <property type="entry name" value="Solute-binding_3/MltF_N"/>
</dbReference>
<reference evidence="6 7" key="1">
    <citation type="journal article" date="2018" name="Nat. Biotechnol.">
        <title>A standardized bacterial taxonomy based on genome phylogeny substantially revises the tree of life.</title>
        <authorList>
            <person name="Parks D.H."/>
            <person name="Chuvochina M."/>
            <person name="Waite D.W."/>
            <person name="Rinke C."/>
            <person name="Skarshewski A."/>
            <person name="Chaumeil P.A."/>
            <person name="Hugenholtz P."/>
        </authorList>
    </citation>
    <scope>NUCLEOTIDE SEQUENCE [LARGE SCALE GENOMIC DNA]</scope>
    <source>
        <strain evidence="6">UBA9360</strain>
    </source>
</reference>
<gene>
    <name evidence="6" type="ORF">DCR58_09165</name>
</gene>
<dbReference type="SUPFAM" id="SSF141868">
    <property type="entry name" value="EAL domain-like"/>
    <property type="match status" value="1"/>
</dbReference>
<evidence type="ECO:0000259" key="5">
    <source>
        <dbReference type="PROSITE" id="PS50887"/>
    </source>
</evidence>
<dbReference type="SUPFAM" id="SSF53850">
    <property type="entry name" value="Periplasmic binding protein-like II"/>
    <property type="match status" value="1"/>
</dbReference>
<dbReference type="InterPro" id="IPR052155">
    <property type="entry name" value="Biofilm_reg_signaling"/>
</dbReference>
<feature type="domain" description="GGDEF" evidence="5">
    <location>
        <begin position="451"/>
        <end position="586"/>
    </location>
</feature>
<keyword evidence="2" id="KW-0732">Signal</keyword>
<feature type="domain" description="PAS" evidence="3">
    <location>
        <begin position="294"/>
        <end position="372"/>
    </location>
</feature>
<feature type="transmembrane region" description="Helical" evidence="1">
    <location>
        <begin position="258"/>
        <end position="280"/>
    </location>
</feature>
<dbReference type="InterPro" id="IPR043128">
    <property type="entry name" value="Rev_trsase/Diguanyl_cyclase"/>
</dbReference>
<feature type="chain" id="PRO_5016905620" evidence="2">
    <location>
        <begin position="18"/>
        <end position="848"/>
    </location>
</feature>
<proteinExistence type="predicted"/>
<evidence type="ECO:0000259" key="4">
    <source>
        <dbReference type="PROSITE" id="PS50883"/>
    </source>
</evidence>
<dbReference type="CDD" id="cd01949">
    <property type="entry name" value="GGDEF"/>
    <property type="match status" value="1"/>
</dbReference>
<dbReference type="Pfam" id="PF00563">
    <property type="entry name" value="EAL"/>
    <property type="match status" value="1"/>
</dbReference>
<name>A0A348WQX4_9GAMM</name>
<dbReference type="InterPro" id="IPR000160">
    <property type="entry name" value="GGDEF_dom"/>
</dbReference>
<dbReference type="InterPro" id="IPR013656">
    <property type="entry name" value="PAS_4"/>
</dbReference>
<keyword evidence="1" id="KW-0812">Transmembrane</keyword>
<evidence type="ECO:0000256" key="1">
    <source>
        <dbReference type="SAM" id="Phobius"/>
    </source>
</evidence>
<evidence type="ECO:0000259" key="3">
    <source>
        <dbReference type="PROSITE" id="PS50112"/>
    </source>
</evidence>
<dbReference type="PROSITE" id="PS50112">
    <property type="entry name" value="PAS"/>
    <property type="match status" value="1"/>
</dbReference>
<evidence type="ECO:0000256" key="2">
    <source>
        <dbReference type="SAM" id="SignalP"/>
    </source>
</evidence>
<dbReference type="SMART" id="SM00091">
    <property type="entry name" value="PAS"/>
    <property type="match status" value="1"/>
</dbReference>
<dbReference type="InterPro" id="IPR035965">
    <property type="entry name" value="PAS-like_dom_sf"/>
</dbReference>
<dbReference type="Gene3D" id="3.20.20.450">
    <property type="entry name" value="EAL domain"/>
    <property type="match status" value="1"/>
</dbReference>
<comment type="caution">
    <text evidence="6">The sequence shown here is derived from an EMBL/GenBank/DDBJ whole genome shotgun (WGS) entry which is preliminary data.</text>
</comment>
<dbReference type="Proteomes" id="UP000262878">
    <property type="component" value="Unassembled WGS sequence"/>
</dbReference>
<dbReference type="InterPro" id="IPR001633">
    <property type="entry name" value="EAL_dom"/>
</dbReference>
<dbReference type="SUPFAM" id="SSF55073">
    <property type="entry name" value="Nucleotide cyclase"/>
    <property type="match status" value="1"/>
</dbReference>
<dbReference type="STRING" id="314276.OS145_02065"/>
<dbReference type="CDD" id="cd01948">
    <property type="entry name" value="EAL"/>
    <property type="match status" value="1"/>
</dbReference>
<dbReference type="Gene3D" id="3.40.190.10">
    <property type="entry name" value="Periplasmic binding protein-like II"/>
    <property type="match status" value="2"/>
</dbReference>
<dbReference type="PANTHER" id="PTHR44757">
    <property type="entry name" value="DIGUANYLATE CYCLASE DGCP"/>
    <property type="match status" value="1"/>
</dbReference>
<dbReference type="SMART" id="SM00267">
    <property type="entry name" value="GGDEF"/>
    <property type="match status" value="1"/>
</dbReference>
<dbReference type="Pfam" id="PF00497">
    <property type="entry name" value="SBP_bac_3"/>
    <property type="match status" value="1"/>
</dbReference>
<dbReference type="InterPro" id="IPR029787">
    <property type="entry name" value="Nucleotide_cyclase"/>
</dbReference>
<dbReference type="SUPFAM" id="SSF55785">
    <property type="entry name" value="PYP-like sensor domain (PAS domain)"/>
    <property type="match status" value="1"/>
</dbReference>
<evidence type="ECO:0000313" key="6">
    <source>
        <dbReference type="EMBL" id="HAR56936.1"/>
    </source>
</evidence>
<dbReference type="Pfam" id="PF00990">
    <property type="entry name" value="GGDEF"/>
    <property type="match status" value="1"/>
</dbReference>
<keyword evidence="1" id="KW-0472">Membrane</keyword>
<dbReference type="Pfam" id="PF08448">
    <property type="entry name" value="PAS_4"/>
    <property type="match status" value="1"/>
</dbReference>
<feature type="signal peptide" evidence="2">
    <location>
        <begin position="1"/>
        <end position="17"/>
    </location>
</feature>
<dbReference type="CDD" id="cd00130">
    <property type="entry name" value="PAS"/>
    <property type="match status" value="1"/>
</dbReference>
<dbReference type="NCBIfam" id="TIGR00254">
    <property type="entry name" value="GGDEF"/>
    <property type="match status" value="1"/>
</dbReference>
<sequence length="848" mass="95879">MRRVLTFLIGLSLYVPASDVFADSVKHLKVGVYDNPPKLMLTEEGNISGILGDLLVHISQQQDWQLTPVRCRFADCLALLEAGHIDILPDVAMTPSRNQFISTHSEPALLSWSKIYTRSGANIRDIFDLENKRIAVVEDSVQQSYLTDIATGFDTPLILVPVESFEKGFEQVLNAEVDAVASNQFFGDNYVMDKALDSTPIVFMPTELYYAVPKGQHRDVLRVIDSRLKSLKGNSKSAYYQILDQYAPTASFIKLPNWIWYIIAALLLSTVGFIIFNRMLTRRVADKTRQLAVSEKRLEVILNSVDGCIFIKDLDLKYQYANQRCADLLQIPVEQIYGCNDYELFAEPLADFLTEKDRHVLRTRKRLAYQEQHVDPKTGEERLLWSVKVPLIGPDGHLNGLCGIATDVSEYEALKSQVNKLAKFDALTNLGNRQTLIEHLSDRYSKHSSKSTDWLMFIDIDQFKTFNDRYGHDIGDQLLKQVGERIRSHCRAGEFVGRLGADEFYCLSQTLGHQSRLSGFDEWLNQLEVKLGAPFVVDDTQLFVSFSFGVVRLADCKDYIEAMKAADLSVQHAKVSGGACIRFFNEDMQQEFNQRQLLLDALKNAITHEQLTLHYQPQYLHNGEGPARCIGFEALLRWYDDEHGQVSPADFIPLAESNGLMSQLHFVVMNQVMADMDNLSTCFDHDDWIVAINVSASQLRASDFLSDLKHRVAAEPRLARHLELEVTESVLIEDIDGIAQLMREISSIGIQFALDDFGTGYSSLIYLKLLPLRRLKIDQGFVKDLLSDRSDEAIVKTVIALADGLGLETIAEGVETKAQQQRLVAMGCKQLQGYYLGRPEPLAHWRKD</sequence>
<accession>A0A348WQX4</accession>
<dbReference type="InterPro" id="IPR035919">
    <property type="entry name" value="EAL_sf"/>
</dbReference>
<organism evidence="6 7">
    <name type="scientific">Idiomarina baltica</name>
    <dbReference type="NCBI Taxonomy" id="190892"/>
    <lineage>
        <taxon>Bacteria</taxon>
        <taxon>Pseudomonadati</taxon>
        <taxon>Pseudomonadota</taxon>
        <taxon>Gammaproteobacteria</taxon>
        <taxon>Alteromonadales</taxon>
        <taxon>Idiomarinaceae</taxon>
        <taxon>Idiomarina</taxon>
    </lineage>
</organism>
<dbReference type="PROSITE" id="PS50883">
    <property type="entry name" value="EAL"/>
    <property type="match status" value="1"/>
</dbReference>
<evidence type="ECO:0000313" key="7">
    <source>
        <dbReference type="Proteomes" id="UP000262878"/>
    </source>
</evidence>
<dbReference type="Gene3D" id="3.30.70.270">
    <property type="match status" value="1"/>
</dbReference>
<protein>
    <submittedName>
        <fullName evidence="6">Signal protein</fullName>
    </submittedName>
</protein>
<dbReference type="EMBL" id="DMUP01000221">
    <property type="protein sequence ID" value="HAR56936.1"/>
    <property type="molecule type" value="Genomic_DNA"/>
</dbReference>
<dbReference type="NCBIfam" id="TIGR00229">
    <property type="entry name" value="sensory_box"/>
    <property type="match status" value="1"/>
</dbReference>
<dbReference type="AlphaFoldDB" id="A0A348WQX4"/>
<dbReference type="InterPro" id="IPR000014">
    <property type="entry name" value="PAS"/>
</dbReference>
<dbReference type="SMART" id="SM00052">
    <property type="entry name" value="EAL"/>
    <property type="match status" value="1"/>
</dbReference>
<dbReference type="Gene3D" id="3.30.450.20">
    <property type="entry name" value="PAS domain"/>
    <property type="match status" value="1"/>
</dbReference>
<dbReference type="PROSITE" id="PS50887">
    <property type="entry name" value="GGDEF"/>
    <property type="match status" value="1"/>
</dbReference>
<keyword evidence="1" id="KW-1133">Transmembrane helix</keyword>
<dbReference type="PANTHER" id="PTHR44757:SF2">
    <property type="entry name" value="BIOFILM ARCHITECTURE MAINTENANCE PROTEIN MBAA"/>
    <property type="match status" value="1"/>
</dbReference>
<dbReference type="SMART" id="SM00062">
    <property type="entry name" value="PBPb"/>
    <property type="match status" value="1"/>
</dbReference>